<dbReference type="GO" id="GO:0003677">
    <property type="term" value="F:DNA binding"/>
    <property type="evidence" value="ECO:0007669"/>
    <property type="project" value="InterPro"/>
</dbReference>
<accession>A0A0F9AHG2</accession>
<reference evidence="2" key="1">
    <citation type="journal article" date="2015" name="Nature">
        <title>Complex archaea that bridge the gap between prokaryotes and eukaryotes.</title>
        <authorList>
            <person name="Spang A."/>
            <person name="Saw J.H."/>
            <person name="Jorgensen S.L."/>
            <person name="Zaremba-Niedzwiedzka K."/>
            <person name="Martijn J."/>
            <person name="Lind A.E."/>
            <person name="van Eijk R."/>
            <person name="Schleper C."/>
            <person name="Guy L."/>
            <person name="Ettema T.J."/>
        </authorList>
    </citation>
    <scope>NUCLEOTIDE SEQUENCE</scope>
</reference>
<dbReference type="Gene3D" id="1.10.260.40">
    <property type="entry name" value="lambda repressor-like DNA-binding domains"/>
    <property type="match status" value="1"/>
</dbReference>
<sequence length="88" mass="10127">MDNDWFLKKGKEIQTLRKRKFPNDTQKTFAARVGVGLTTIQNLEAGKEGVAWGTVCKVLTILGRKKYLEELFLNNELELNIIDKVTTW</sequence>
<dbReference type="PROSITE" id="PS50943">
    <property type="entry name" value="HTH_CROC1"/>
    <property type="match status" value="1"/>
</dbReference>
<evidence type="ECO:0000259" key="1">
    <source>
        <dbReference type="PROSITE" id="PS50943"/>
    </source>
</evidence>
<feature type="domain" description="HTH cro/C1-type" evidence="1">
    <location>
        <begin position="13"/>
        <end position="68"/>
    </location>
</feature>
<dbReference type="SUPFAM" id="SSF47413">
    <property type="entry name" value="lambda repressor-like DNA-binding domains"/>
    <property type="match status" value="1"/>
</dbReference>
<dbReference type="AlphaFoldDB" id="A0A0F9AHG2"/>
<dbReference type="InterPro" id="IPR001387">
    <property type="entry name" value="Cro/C1-type_HTH"/>
</dbReference>
<organism evidence="2">
    <name type="scientific">marine sediment metagenome</name>
    <dbReference type="NCBI Taxonomy" id="412755"/>
    <lineage>
        <taxon>unclassified sequences</taxon>
        <taxon>metagenomes</taxon>
        <taxon>ecological metagenomes</taxon>
    </lineage>
</organism>
<name>A0A0F9AHG2_9ZZZZ</name>
<dbReference type="EMBL" id="LAZR01057651">
    <property type="protein sequence ID" value="KKK71621.1"/>
    <property type="molecule type" value="Genomic_DNA"/>
</dbReference>
<proteinExistence type="predicted"/>
<dbReference type="CDD" id="cd00093">
    <property type="entry name" value="HTH_XRE"/>
    <property type="match status" value="1"/>
</dbReference>
<evidence type="ECO:0000313" key="2">
    <source>
        <dbReference type="EMBL" id="KKK71621.1"/>
    </source>
</evidence>
<protein>
    <recommendedName>
        <fullName evidence="1">HTH cro/C1-type domain-containing protein</fullName>
    </recommendedName>
</protein>
<comment type="caution">
    <text evidence="2">The sequence shown here is derived from an EMBL/GenBank/DDBJ whole genome shotgun (WGS) entry which is preliminary data.</text>
</comment>
<dbReference type="InterPro" id="IPR010982">
    <property type="entry name" value="Lambda_DNA-bd_dom_sf"/>
</dbReference>
<gene>
    <name evidence="2" type="ORF">LCGC14_2912090</name>
</gene>